<dbReference type="Gene3D" id="1.10.260.40">
    <property type="entry name" value="lambda repressor-like DNA-binding domains"/>
    <property type="match status" value="2"/>
</dbReference>
<dbReference type="EMBL" id="JABBNI010000010">
    <property type="protein sequence ID" value="NMM62062.1"/>
    <property type="molecule type" value="Genomic_DNA"/>
</dbReference>
<dbReference type="InterPro" id="IPR010982">
    <property type="entry name" value="Lambda_DNA-bd_dom_sf"/>
</dbReference>
<protein>
    <submittedName>
        <fullName evidence="4">Helix-turn-helix transcriptional regulator</fullName>
    </submittedName>
</protein>
<feature type="coiled-coil region" evidence="2">
    <location>
        <begin position="157"/>
        <end position="184"/>
    </location>
</feature>
<evidence type="ECO:0000259" key="3">
    <source>
        <dbReference type="PROSITE" id="PS50943"/>
    </source>
</evidence>
<keyword evidence="5" id="KW-1185">Reference proteome</keyword>
<evidence type="ECO:0000256" key="2">
    <source>
        <dbReference type="SAM" id="Coils"/>
    </source>
</evidence>
<evidence type="ECO:0000256" key="1">
    <source>
        <dbReference type="ARBA" id="ARBA00023125"/>
    </source>
</evidence>
<reference evidence="4 5" key="2">
    <citation type="submission" date="2020-06" db="EMBL/GenBank/DDBJ databases">
        <title>Complete Genome Sequence of Clostridium muelleri sp. nov. P21T, an Acid-Alcohol Producing Acetogen Isolated from Old Hay.</title>
        <authorList>
            <person name="Duncan K.E."/>
            <person name="Tanner R.S."/>
        </authorList>
    </citation>
    <scope>NUCLEOTIDE SEQUENCE [LARGE SCALE GENOMIC DNA]</scope>
    <source>
        <strain evidence="4 5">P21</strain>
    </source>
</reference>
<organism evidence="4 5">
    <name type="scientific">Clostridium muellerianum</name>
    <dbReference type="NCBI Taxonomy" id="2716538"/>
    <lineage>
        <taxon>Bacteria</taxon>
        <taxon>Bacillati</taxon>
        <taxon>Bacillota</taxon>
        <taxon>Clostridia</taxon>
        <taxon>Eubacteriales</taxon>
        <taxon>Clostridiaceae</taxon>
        <taxon>Clostridium</taxon>
    </lineage>
</organism>
<dbReference type="RefSeq" id="WP_169296669.1">
    <property type="nucleotide sequence ID" value="NZ_JABBNI010000010.1"/>
</dbReference>
<sequence>MNGNTLKKLRLKENLTQEQLGKKIGVSGAYIQQLEKGKKDNPSLDILNKIAETLKIPVNKLLGNLTWGTRLKNLREKKQLTEYNLAKELNISIDDILDYEKGTEPDIETLREIAKFFGVTTDYLIGESDYQTPEDESLLKAAKSHVEYWDYNFYHELDIIEEHITTIKENIKEETAKLNEALVNYYKSHIDIERRKEFNILINVIHDLTKFTNFIVELSKDDNFKYFINSELLTKSLVNSAIDPTKQLQALNEFHLKTFSMPHISESTFKNLKTLEELYTKNIDTSVNIIKFYSLLKKK</sequence>
<dbReference type="GO" id="GO:0003677">
    <property type="term" value="F:DNA binding"/>
    <property type="evidence" value="ECO:0007669"/>
    <property type="project" value="UniProtKB-KW"/>
</dbReference>
<dbReference type="Proteomes" id="UP000537131">
    <property type="component" value="Unassembled WGS sequence"/>
</dbReference>
<keyword evidence="2" id="KW-0175">Coiled coil</keyword>
<dbReference type="CDD" id="cd00093">
    <property type="entry name" value="HTH_XRE"/>
    <property type="match status" value="2"/>
</dbReference>
<evidence type="ECO:0000313" key="5">
    <source>
        <dbReference type="Proteomes" id="UP000537131"/>
    </source>
</evidence>
<dbReference type="Pfam" id="PF12844">
    <property type="entry name" value="HTH_19"/>
    <property type="match status" value="1"/>
</dbReference>
<gene>
    <name evidence="4" type="ORF">HBE96_05025</name>
</gene>
<proteinExistence type="predicted"/>
<dbReference type="PANTHER" id="PTHR46558">
    <property type="entry name" value="TRACRIPTIONAL REGULATORY PROTEIN-RELATED-RELATED"/>
    <property type="match status" value="1"/>
</dbReference>
<keyword evidence="1" id="KW-0238">DNA-binding</keyword>
<feature type="domain" description="HTH cro/C1-type" evidence="3">
    <location>
        <begin position="71"/>
        <end position="124"/>
    </location>
</feature>
<accession>A0A7Y0EEQ5</accession>
<evidence type="ECO:0000313" key="4">
    <source>
        <dbReference type="EMBL" id="NMM62062.1"/>
    </source>
</evidence>
<reference evidence="4 5" key="1">
    <citation type="submission" date="2020-04" db="EMBL/GenBank/DDBJ databases">
        <authorList>
            <person name="Doyle D.A."/>
        </authorList>
    </citation>
    <scope>NUCLEOTIDE SEQUENCE [LARGE SCALE GENOMIC DNA]</scope>
    <source>
        <strain evidence="4 5">P21</strain>
    </source>
</reference>
<dbReference type="PROSITE" id="PS50943">
    <property type="entry name" value="HTH_CROC1"/>
    <property type="match status" value="2"/>
</dbReference>
<name>A0A7Y0EEQ5_9CLOT</name>
<feature type="domain" description="HTH cro/C1-type" evidence="3">
    <location>
        <begin position="6"/>
        <end position="61"/>
    </location>
</feature>
<dbReference type="SUPFAM" id="SSF47413">
    <property type="entry name" value="lambda repressor-like DNA-binding domains"/>
    <property type="match status" value="2"/>
</dbReference>
<dbReference type="Pfam" id="PF01381">
    <property type="entry name" value="HTH_3"/>
    <property type="match status" value="1"/>
</dbReference>
<dbReference type="AlphaFoldDB" id="A0A7Y0EEQ5"/>
<dbReference type="SMART" id="SM00530">
    <property type="entry name" value="HTH_XRE"/>
    <property type="match status" value="2"/>
</dbReference>
<dbReference type="InterPro" id="IPR001387">
    <property type="entry name" value="Cro/C1-type_HTH"/>
</dbReference>
<comment type="caution">
    <text evidence="4">The sequence shown here is derived from an EMBL/GenBank/DDBJ whole genome shotgun (WGS) entry which is preliminary data.</text>
</comment>
<dbReference type="PANTHER" id="PTHR46558:SF11">
    <property type="entry name" value="HTH-TYPE TRANSCRIPTIONAL REGULATOR XRE"/>
    <property type="match status" value="1"/>
</dbReference>